<comment type="subcellular location">
    <subcellularLocation>
        <location evidence="1">Cell membrane</location>
        <topology evidence="1">Multi-pass membrane protein</topology>
    </subcellularLocation>
</comment>
<dbReference type="GO" id="GO:0006883">
    <property type="term" value="P:intracellular sodium ion homeostasis"/>
    <property type="evidence" value="ECO:0007669"/>
    <property type="project" value="TreeGrafter"/>
</dbReference>
<evidence type="ECO:0000256" key="1">
    <source>
        <dbReference type="ARBA" id="ARBA00004651"/>
    </source>
</evidence>
<proteinExistence type="predicted"/>
<name>A0A7R9M4F5_9ACAR</name>
<dbReference type="GO" id="GO:0005391">
    <property type="term" value="F:P-type sodium:potassium-exchanging transporter activity"/>
    <property type="evidence" value="ECO:0007669"/>
    <property type="project" value="TreeGrafter"/>
</dbReference>
<accession>A0A7R9M4F5</accession>
<dbReference type="InterPro" id="IPR050510">
    <property type="entry name" value="Cation_transp_ATPase_P-type"/>
</dbReference>
<dbReference type="PANTHER" id="PTHR43294:SF21">
    <property type="entry name" value="CATION TRANSPORTING ATPASE"/>
    <property type="match status" value="1"/>
</dbReference>
<keyword evidence="2" id="KW-1003">Cell membrane</keyword>
<evidence type="ECO:0000256" key="3">
    <source>
        <dbReference type="SAM" id="Phobius"/>
    </source>
</evidence>
<evidence type="ECO:0000256" key="2">
    <source>
        <dbReference type="ARBA" id="ARBA00022475"/>
    </source>
</evidence>
<keyword evidence="5" id="KW-1185">Reference proteome</keyword>
<dbReference type="Proteomes" id="UP000728032">
    <property type="component" value="Unassembled WGS sequence"/>
</dbReference>
<evidence type="ECO:0000313" key="4">
    <source>
        <dbReference type="EMBL" id="CAD7652057.1"/>
    </source>
</evidence>
<dbReference type="PANTHER" id="PTHR43294">
    <property type="entry name" value="SODIUM/POTASSIUM-TRANSPORTING ATPASE SUBUNIT ALPHA"/>
    <property type="match status" value="1"/>
</dbReference>
<sequence>MDVIVSKTRRVSIFTQQMGNWVLNFSIFFETGLAVLFCYTPGFNTVLINWVLNFSIFFETGLAVLFCYTPGFNTVLMLAPVIGWVWLCGVPFFFYILVYEELRKFIIRRFPNSFLAHELLI</sequence>
<dbReference type="EMBL" id="OC919942">
    <property type="protein sequence ID" value="CAD7652057.1"/>
    <property type="molecule type" value="Genomic_DNA"/>
</dbReference>
<dbReference type="EMBL" id="CAJPVJ010005117">
    <property type="protein sequence ID" value="CAG2169244.1"/>
    <property type="molecule type" value="Genomic_DNA"/>
</dbReference>
<dbReference type="GO" id="GO:1990573">
    <property type="term" value="P:potassium ion import across plasma membrane"/>
    <property type="evidence" value="ECO:0007669"/>
    <property type="project" value="TreeGrafter"/>
</dbReference>
<dbReference type="AlphaFoldDB" id="A0A7R9M4F5"/>
<feature type="transmembrane region" description="Helical" evidence="3">
    <location>
        <begin position="48"/>
        <end position="68"/>
    </location>
</feature>
<reference evidence="4" key="1">
    <citation type="submission" date="2020-11" db="EMBL/GenBank/DDBJ databases">
        <authorList>
            <person name="Tran Van P."/>
        </authorList>
    </citation>
    <scope>NUCLEOTIDE SEQUENCE</scope>
</reference>
<keyword evidence="3" id="KW-0472">Membrane</keyword>
<protein>
    <recommendedName>
        <fullName evidence="6">Cation-transporting P-type ATPase C-terminal domain-containing protein</fullName>
    </recommendedName>
</protein>
<feature type="transmembrane region" description="Helical" evidence="3">
    <location>
        <begin position="21"/>
        <end position="42"/>
    </location>
</feature>
<evidence type="ECO:0008006" key="6">
    <source>
        <dbReference type="Google" id="ProtNLM"/>
    </source>
</evidence>
<dbReference type="OrthoDB" id="3352408at2759"/>
<dbReference type="InterPro" id="IPR023298">
    <property type="entry name" value="ATPase_P-typ_TM_dom_sf"/>
</dbReference>
<keyword evidence="3" id="KW-0812">Transmembrane</keyword>
<dbReference type="GO" id="GO:0030007">
    <property type="term" value="P:intracellular potassium ion homeostasis"/>
    <property type="evidence" value="ECO:0007669"/>
    <property type="project" value="TreeGrafter"/>
</dbReference>
<dbReference type="GO" id="GO:0036376">
    <property type="term" value="P:sodium ion export across plasma membrane"/>
    <property type="evidence" value="ECO:0007669"/>
    <property type="project" value="TreeGrafter"/>
</dbReference>
<evidence type="ECO:0000313" key="5">
    <source>
        <dbReference type="Proteomes" id="UP000728032"/>
    </source>
</evidence>
<dbReference type="GO" id="GO:1902600">
    <property type="term" value="P:proton transmembrane transport"/>
    <property type="evidence" value="ECO:0007669"/>
    <property type="project" value="TreeGrafter"/>
</dbReference>
<organism evidence="4">
    <name type="scientific">Oppiella nova</name>
    <dbReference type="NCBI Taxonomy" id="334625"/>
    <lineage>
        <taxon>Eukaryota</taxon>
        <taxon>Metazoa</taxon>
        <taxon>Ecdysozoa</taxon>
        <taxon>Arthropoda</taxon>
        <taxon>Chelicerata</taxon>
        <taxon>Arachnida</taxon>
        <taxon>Acari</taxon>
        <taxon>Acariformes</taxon>
        <taxon>Sarcoptiformes</taxon>
        <taxon>Oribatida</taxon>
        <taxon>Brachypylina</taxon>
        <taxon>Oppioidea</taxon>
        <taxon>Oppiidae</taxon>
        <taxon>Oppiella</taxon>
    </lineage>
</organism>
<dbReference type="Gene3D" id="1.20.1110.10">
    <property type="entry name" value="Calcium-transporting ATPase, transmembrane domain"/>
    <property type="match status" value="2"/>
</dbReference>
<keyword evidence="3" id="KW-1133">Transmembrane helix</keyword>
<feature type="transmembrane region" description="Helical" evidence="3">
    <location>
        <begin position="75"/>
        <end position="98"/>
    </location>
</feature>
<dbReference type="GO" id="GO:0005886">
    <property type="term" value="C:plasma membrane"/>
    <property type="evidence" value="ECO:0007669"/>
    <property type="project" value="UniProtKB-SubCell"/>
</dbReference>
<dbReference type="SUPFAM" id="SSF81665">
    <property type="entry name" value="Calcium ATPase, transmembrane domain M"/>
    <property type="match status" value="2"/>
</dbReference>
<gene>
    <name evidence="4" type="ORF">ONB1V03_LOCUS8724</name>
</gene>